<dbReference type="InterPro" id="IPR008910">
    <property type="entry name" value="MSC_TM_helix"/>
</dbReference>
<dbReference type="Pfam" id="PF05552">
    <property type="entry name" value="MS_channel_1st_1"/>
    <property type="match status" value="1"/>
</dbReference>
<dbReference type="InterPro" id="IPR006686">
    <property type="entry name" value="MscS_channel_CS"/>
</dbReference>
<keyword evidence="6 7" id="KW-0472">Membrane</keyword>
<dbReference type="InterPro" id="IPR010920">
    <property type="entry name" value="LSM_dom_sf"/>
</dbReference>
<keyword evidence="4 7" id="KW-0812">Transmembrane</keyword>
<dbReference type="Gene3D" id="1.10.287.1260">
    <property type="match status" value="1"/>
</dbReference>
<dbReference type="PANTHER" id="PTHR30221">
    <property type="entry name" value="SMALL-CONDUCTANCE MECHANOSENSITIVE CHANNEL"/>
    <property type="match status" value="1"/>
</dbReference>
<dbReference type="EMBL" id="JADIMI010000031">
    <property type="protein sequence ID" value="MBO8451916.1"/>
    <property type="molecule type" value="Genomic_DNA"/>
</dbReference>
<dbReference type="GO" id="GO:0008381">
    <property type="term" value="F:mechanosensitive monoatomic ion channel activity"/>
    <property type="evidence" value="ECO:0007669"/>
    <property type="project" value="InterPro"/>
</dbReference>
<reference evidence="10" key="1">
    <citation type="submission" date="2020-10" db="EMBL/GenBank/DDBJ databases">
        <authorList>
            <person name="Gilroy R."/>
        </authorList>
    </citation>
    <scope>NUCLEOTIDE SEQUENCE</scope>
    <source>
        <strain evidence="10">B1-20833</strain>
    </source>
</reference>
<dbReference type="InterPro" id="IPR006685">
    <property type="entry name" value="MscS_channel_2nd"/>
</dbReference>
<accession>A0A9D9ESL6</accession>
<dbReference type="Pfam" id="PF21082">
    <property type="entry name" value="MS_channel_3rd"/>
    <property type="match status" value="1"/>
</dbReference>
<organism evidence="10 11">
    <name type="scientific">Candidatus Cryptobacteroides intestinavium</name>
    <dbReference type="NCBI Taxonomy" id="2840766"/>
    <lineage>
        <taxon>Bacteria</taxon>
        <taxon>Pseudomonadati</taxon>
        <taxon>Bacteroidota</taxon>
        <taxon>Bacteroidia</taxon>
        <taxon>Bacteroidales</taxon>
        <taxon>Candidatus Cryptobacteroides</taxon>
    </lineage>
</organism>
<evidence type="ECO:0000256" key="4">
    <source>
        <dbReference type="ARBA" id="ARBA00022692"/>
    </source>
</evidence>
<dbReference type="InterPro" id="IPR011014">
    <property type="entry name" value="MscS_channel_TM-2"/>
</dbReference>
<evidence type="ECO:0000259" key="8">
    <source>
        <dbReference type="Pfam" id="PF00924"/>
    </source>
</evidence>
<comment type="similarity">
    <text evidence="2">Belongs to the MscS (TC 1.A.23) family.</text>
</comment>
<evidence type="ECO:0000256" key="7">
    <source>
        <dbReference type="SAM" id="Phobius"/>
    </source>
</evidence>
<keyword evidence="3" id="KW-1003">Cell membrane</keyword>
<feature type="transmembrane region" description="Helical" evidence="7">
    <location>
        <begin position="120"/>
        <end position="151"/>
    </location>
</feature>
<feature type="domain" description="Mechanosensitive ion channel MscS C-terminal" evidence="9">
    <location>
        <begin position="212"/>
        <end position="298"/>
    </location>
</feature>
<evidence type="ECO:0000313" key="10">
    <source>
        <dbReference type="EMBL" id="MBO8451916.1"/>
    </source>
</evidence>
<evidence type="ECO:0000256" key="2">
    <source>
        <dbReference type="ARBA" id="ARBA00008017"/>
    </source>
</evidence>
<reference evidence="10" key="2">
    <citation type="journal article" date="2021" name="PeerJ">
        <title>Extensive microbial diversity within the chicken gut microbiome revealed by metagenomics and culture.</title>
        <authorList>
            <person name="Gilroy R."/>
            <person name="Ravi A."/>
            <person name="Getino M."/>
            <person name="Pursley I."/>
            <person name="Horton D.L."/>
            <person name="Alikhan N.F."/>
            <person name="Baker D."/>
            <person name="Gharbi K."/>
            <person name="Hall N."/>
            <person name="Watson M."/>
            <person name="Adriaenssens E.M."/>
            <person name="Foster-Nyarko E."/>
            <person name="Jarju S."/>
            <person name="Secka A."/>
            <person name="Antonio M."/>
            <person name="Oren A."/>
            <person name="Chaudhuri R.R."/>
            <person name="La Ragione R."/>
            <person name="Hildebrand F."/>
            <person name="Pallen M.J."/>
        </authorList>
    </citation>
    <scope>NUCLEOTIDE SEQUENCE</scope>
    <source>
        <strain evidence="10">B1-20833</strain>
    </source>
</reference>
<gene>
    <name evidence="10" type="ORF">IAC06_03405</name>
</gene>
<dbReference type="InterPro" id="IPR045275">
    <property type="entry name" value="MscS_archaea/bacteria_type"/>
</dbReference>
<sequence length="312" mass="34401">MIKLPLQITVSPEDTVAVSRIEQTARETIEHIATTPLEELIPELMREAINFGIKVLVALLIYFIGAWLIKKIRNMLHRIFEKRKTEKAISSFVESLTSISLTVILIIITVGALGVNTTSLAALLAAGGMAIGMALSGTVQNFAGGIMILVFKPFKAGDFIETENGYSGTVSDVNIFSTKLTTTDNRLIIIPNGSLSNGTINNYSQNKMRRVEWLVGVEYGTVAKDVKAELQEIVDSEKRVLFVSTGAPADPLIAVNALKDSAVEYVVRVWVKSEDYWDVYYTLNEKIYTLLPQNGIGFPYPHLDVTVSRQDS</sequence>
<dbReference type="Gene3D" id="2.30.30.60">
    <property type="match status" value="1"/>
</dbReference>
<evidence type="ECO:0000259" key="9">
    <source>
        <dbReference type="Pfam" id="PF21082"/>
    </source>
</evidence>
<dbReference type="SUPFAM" id="SSF82861">
    <property type="entry name" value="Mechanosensitive channel protein MscS (YggB), transmembrane region"/>
    <property type="match status" value="1"/>
</dbReference>
<evidence type="ECO:0000313" key="11">
    <source>
        <dbReference type="Proteomes" id="UP000823661"/>
    </source>
</evidence>
<feature type="domain" description="Mechanosensitive ion channel MscS" evidence="8">
    <location>
        <begin position="138"/>
        <end position="204"/>
    </location>
</feature>
<dbReference type="GO" id="GO:0005886">
    <property type="term" value="C:plasma membrane"/>
    <property type="evidence" value="ECO:0007669"/>
    <property type="project" value="UniProtKB-SubCell"/>
</dbReference>
<evidence type="ECO:0000256" key="6">
    <source>
        <dbReference type="ARBA" id="ARBA00023136"/>
    </source>
</evidence>
<dbReference type="Pfam" id="PF00924">
    <property type="entry name" value="MS_channel_2nd"/>
    <property type="match status" value="1"/>
</dbReference>
<dbReference type="InterPro" id="IPR023408">
    <property type="entry name" value="MscS_beta-dom_sf"/>
</dbReference>
<dbReference type="SUPFAM" id="SSF50182">
    <property type="entry name" value="Sm-like ribonucleoproteins"/>
    <property type="match status" value="1"/>
</dbReference>
<comment type="caution">
    <text evidence="10">The sequence shown here is derived from an EMBL/GenBank/DDBJ whole genome shotgun (WGS) entry which is preliminary data.</text>
</comment>
<keyword evidence="5 7" id="KW-1133">Transmembrane helix</keyword>
<dbReference type="AlphaFoldDB" id="A0A9D9ESL6"/>
<dbReference type="Gene3D" id="3.30.70.100">
    <property type="match status" value="1"/>
</dbReference>
<dbReference type="PROSITE" id="PS01246">
    <property type="entry name" value="UPF0003"/>
    <property type="match status" value="1"/>
</dbReference>
<evidence type="ECO:0000256" key="1">
    <source>
        <dbReference type="ARBA" id="ARBA00004651"/>
    </source>
</evidence>
<dbReference type="SUPFAM" id="SSF82689">
    <property type="entry name" value="Mechanosensitive channel protein MscS (YggB), C-terminal domain"/>
    <property type="match status" value="1"/>
</dbReference>
<protein>
    <submittedName>
        <fullName evidence="10">Mechanosensitive ion channel</fullName>
    </submittedName>
</protein>
<dbReference type="InterPro" id="IPR049278">
    <property type="entry name" value="MS_channel_C"/>
</dbReference>
<evidence type="ECO:0000256" key="3">
    <source>
        <dbReference type="ARBA" id="ARBA00022475"/>
    </source>
</evidence>
<dbReference type="PANTHER" id="PTHR30221:SF1">
    <property type="entry name" value="SMALL-CONDUCTANCE MECHANOSENSITIVE CHANNEL"/>
    <property type="match status" value="1"/>
</dbReference>
<feature type="transmembrane region" description="Helical" evidence="7">
    <location>
        <begin position="89"/>
        <end position="114"/>
    </location>
</feature>
<name>A0A9D9ESL6_9BACT</name>
<evidence type="ECO:0000256" key="5">
    <source>
        <dbReference type="ARBA" id="ARBA00022989"/>
    </source>
</evidence>
<feature type="transmembrane region" description="Helical" evidence="7">
    <location>
        <begin position="48"/>
        <end position="69"/>
    </location>
</feature>
<comment type="subcellular location">
    <subcellularLocation>
        <location evidence="1">Cell membrane</location>
        <topology evidence="1">Multi-pass membrane protein</topology>
    </subcellularLocation>
</comment>
<dbReference type="InterPro" id="IPR011066">
    <property type="entry name" value="MscS_channel_C_sf"/>
</dbReference>
<proteinExistence type="inferred from homology"/>
<dbReference type="Proteomes" id="UP000823661">
    <property type="component" value="Unassembled WGS sequence"/>
</dbReference>